<name>A0A8J7K6B2_9GAMM</name>
<dbReference type="Proteomes" id="UP000640333">
    <property type="component" value="Unassembled WGS sequence"/>
</dbReference>
<dbReference type="PANTHER" id="PTHR32022">
    <property type="entry name" value="D-GLUTAMATE CYCLASE, MITOCHONDRIAL"/>
    <property type="match status" value="1"/>
</dbReference>
<proteinExistence type="predicted"/>
<keyword evidence="3" id="KW-1185">Reference proteome</keyword>
<evidence type="ECO:0000259" key="1">
    <source>
        <dbReference type="Pfam" id="PF14336"/>
    </source>
</evidence>
<evidence type="ECO:0000313" key="2">
    <source>
        <dbReference type="EMBL" id="MBE9398180.1"/>
    </source>
</evidence>
<gene>
    <name evidence="2" type="ORF">IOQ59_13040</name>
</gene>
<dbReference type="PANTHER" id="PTHR32022:SF10">
    <property type="entry name" value="D-GLUTAMATE CYCLASE, MITOCHONDRIAL"/>
    <property type="match status" value="1"/>
</dbReference>
<protein>
    <submittedName>
        <fullName evidence="2">DUF4392 domain-containing protein</fullName>
    </submittedName>
</protein>
<evidence type="ECO:0000313" key="3">
    <source>
        <dbReference type="Proteomes" id="UP000640333"/>
    </source>
</evidence>
<comment type="caution">
    <text evidence="2">The sequence shown here is derived from an EMBL/GenBank/DDBJ whole genome shotgun (WGS) entry which is preliminary data.</text>
</comment>
<sequence>MKQEITPQSQMQEAMKLSLAIEELLVSRDLRGMKTVQGMMLPGYCLRAAMMMQQCTGTVLIGTGFPVAGTFETDGPVGAISLYRAFEACGATPIMVCGDPLATELATDYRIHKLPIGEMDLEARLTVADEVLEQYKPQLVISIERPGQAEDAGYYNMRGESITPHSASFDEIMKEAGCPSIAIGDGGNEIGMGNVRPALRSLDITPAVTRCSELVVADVSNWGGHALVALMGWLEGKDLLSDFDNVAILQYLSERGSVDGVTRDNTLTEDSLPAADGEAMLLELRKLTGFA</sequence>
<dbReference type="RefSeq" id="WP_193953931.1">
    <property type="nucleotide sequence ID" value="NZ_JADEYS010000013.1"/>
</dbReference>
<reference evidence="2" key="1">
    <citation type="submission" date="2020-10" db="EMBL/GenBank/DDBJ databases">
        <title>Bacterium isolated from coastal waters sediment.</title>
        <authorList>
            <person name="Chen R.-J."/>
            <person name="Lu D.-C."/>
            <person name="Zhu K.-L."/>
            <person name="Du Z.-J."/>
        </authorList>
    </citation>
    <scope>NUCLEOTIDE SEQUENCE</scope>
    <source>
        <strain evidence="2">N1Y112</strain>
    </source>
</reference>
<dbReference type="InterPro" id="IPR025504">
    <property type="entry name" value="GLUCM_C"/>
</dbReference>
<dbReference type="Gene3D" id="3.90.1640.20">
    <property type="entry name" value="TON_0340"/>
    <property type="match status" value="1"/>
</dbReference>
<feature type="domain" description="D-glutamate cyclase-like C-terminal" evidence="1">
    <location>
        <begin position="25"/>
        <end position="285"/>
    </location>
</feature>
<dbReference type="AlphaFoldDB" id="A0A8J7K6B2"/>
<dbReference type="Pfam" id="PF14336">
    <property type="entry name" value="GLUCM-like_C"/>
    <property type="match status" value="1"/>
</dbReference>
<accession>A0A8J7K6B2</accession>
<organism evidence="2 3">
    <name type="scientific">Pontibacterium sinense</name>
    <dbReference type="NCBI Taxonomy" id="2781979"/>
    <lineage>
        <taxon>Bacteria</taxon>
        <taxon>Pseudomonadati</taxon>
        <taxon>Pseudomonadota</taxon>
        <taxon>Gammaproteobacteria</taxon>
        <taxon>Oceanospirillales</taxon>
        <taxon>Oceanospirillaceae</taxon>
        <taxon>Pontibacterium</taxon>
    </lineage>
</organism>
<dbReference type="EMBL" id="JADEYS010000013">
    <property type="protein sequence ID" value="MBE9398180.1"/>
    <property type="molecule type" value="Genomic_DNA"/>
</dbReference>